<dbReference type="SUPFAM" id="SSF53474">
    <property type="entry name" value="alpha/beta-Hydrolases"/>
    <property type="match status" value="1"/>
</dbReference>
<comment type="catalytic activity">
    <reaction evidence="55">
        <text>(2E)-octadecenoyl-[ACP] + NADPH + H(+) = octadecanoyl-[ACP] + NADP(+)</text>
        <dbReference type="Rhea" id="RHEA:41928"/>
        <dbReference type="Rhea" id="RHEA-COMP:9655"/>
        <dbReference type="Rhea" id="RHEA-COMP:9656"/>
        <dbReference type="ChEBI" id="CHEBI:15378"/>
        <dbReference type="ChEBI" id="CHEBI:57783"/>
        <dbReference type="ChEBI" id="CHEBI:58349"/>
        <dbReference type="ChEBI" id="CHEBI:78489"/>
        <dbReference type="ChEBI" id="CHEBI:78495"/>
    </reaction>
    <physiologicalReaction direction="left-to-right" evidence="55">
        <dbReference type="Rhea" id="RHEA:41929"/>
    </physiologicalReaction>
</comment>
<evidence type="ECO:0000256" key="62">
    <source>
        <dbReference type="ARBA" id="ARBA00049521"/>
    </source>
</evidence>
<dbReference type="GO" id="GO:0004315">
    <property type="term" value="F:3-oxoacyl-[acyl-carrier-protein] synthase activity"/>
    <property type="evidence" value="ECO:0007669"/>
    <property type="project" value="UniProtKB-EC"/>
</dbReference>
<evidence type="ECO:0000256" key="43">
    <source>
        <dbReference type="ARBA" id="ARBA00047953"/>
    </source>
</evidence>
<evidence type="ECO:0000256" key="61">
    <source>
        <dbReference type="ARBA" id="ARBA00049449"/>
    </source>
</evidence>
<feature type="domain" description="PKS/mFAS DH" evidence="68">
    <location>
        <begin position="881"/>
        <end position="1147"/>
    </location>
</feature>
<evidence type="ECO:0000256" key="58">
    <source>
        <dbReference type="ARBA" id="ARBA00049263"/>
    </source>
</evidence>
<evidence type="ECO:0000256" key="32">
    <source>
        <dbReference type="ARBA" id="ARBA00023442"/>
    </source>
</evidence>
<dbReference type="InterPro" id="IPR016039">
    <property type="entry name" value="Thiolase-like"/>
</dbReference>
<dbReference type="SUPFAM" id="SSF51735">
    <property type="entry name" value="NAD(P)-binding Rossmann-fold domains"/>
    <property type="match status" value="2"/>
</dbReference>
<comment type="catalytic activity">
    <reaction evidence="23">
        <text>(3R)-hydroxyoctanoyl-[ACP] = (2E)-octenoyl-[ACP] + H2O</text>
        <dbReference type="Rhea" id="RHEA:41844"/>
        <dbReference type="Rhea" id="RHEA-COMP:9634"/>
        <dbReference type="Rhea" id="RHEA-COMP:9635"/>
        <dbReference type="ChEBI" id="CHEBI:15377"/>
        <dbReference type="ChEBI" id="CHEBI:78461"/>
        <dbReference type="ChEBI" id="CHEBI:78462"/>
    </reaction>
    <physiologicalReaction direction="left-to-right" evidence="23">
        <dbReference type="Rhea" id="RHEA:41845"/>
    </physiologicalReaction>
</comment>
<dbReference type="InterPro" id="IPR016036">
    <property type="entry name" value="Malonyl_transacylase_ACP-bd"/>
</dbReference>
<evidence type="ECO:0000256" key="13">
    <source>
        <dbReference type="ARBA" id="ARBA00022801"/>
    </source>
</evidence>
<proteinExistence type="predicted"/>
<dbReference type="Pfam" id="PF00975">
    <property type="entry name" value="Thioesterase"/>
    <property type="match status" value="1"/>
</dbReference>
<comment type="catalytic activity">
    <reaction evidence="28">
        <text>(3R)-hydroxytetradecanoyl-[ACP] = (2E)-tetradecenoyl-[ACP] + H2O</text>
        <dbReference type="Rhea" id="RHEA:41892"/>
        <dbReference type="Rhea" id="RHEA-COMP:9646"/>
        <dbReference type="Rhea" id="RHEA-COMP:9647"/>
        <dbReference type="ChEBI" id="CHEBI:15377"/>
        <dbReference type="ChEBI" id="CHEBI:78474"/>
        <dbReference type="ChEBI" id="CHEBI:78475"/>
    </reaction>
    <physiologicalReaction direction="left-to-right" evidence="28">
        <dbReference type="Rhea" id="RHEA:41893"/>
    </physiologicalReaction>
</comment>
<comment type="catalytic activity">
    <reaction evidence="38">
        <text>tetradecanoyl-[ACP] + malonyl-[ACP] + H(+) = 3-oxohexadecanoyl-[ACP] + holo-[ACP] + CO2</text>
        <dbReference type="Rhea" id="RHEA:41900"/>
        <dbReference type="Rhea" id="RHEA-COMP:9623"/>
        <dbReference type="Rhea" id="RHEA-COMP:9648"/>
        <dbReference type="Rhea" id="RHEA-COMP:9649"/>
        <dbReference type="Rhea" id="RHEA-COMP:9685"/>
        <dbReference type="ChEBI" id="CHEBI:15378"/>
        <dbReference type="ChEBI" id="CHEBI:16526"/>
        <dbReference type="ChEBI" id="CHEBI:64479"/>
        <dbReference type="ChEBI" id="CHEBI:78449"/>
        <dbReference type="ChEBI" id="CHEBI:78477"/>
        <dbReference type="ChEBI" id="CHEBI:78478"/>
    </reaction>
    <physiologicalReaction direction="left-to-right" evidence="38">
        <dbReference type="Rhea" id="RHEA:41901"/>
    </physiologicalReaction>
</comment>
<dbReference type="Pfam" id="PF21089">
    <property type="entry name" value="PKS_DH_N"/>
    <property type="match status" value="1"/>
</dbReference>
<dbReference type="InterPro" id="IPR032821">
    <property type="entry name" value="PKS_assoc"/>
</dbReference>
<comment type="catalytic activity">
    <reaction evidence="63">
        <text>octanoyl-[ACP] + malonyl-[ACP] + H(+) = 3-oxodecanoyl-[ACP] + holo-[ACP] + CO2</text>
        <dbReference type="Rhea" id="RHEA:41852"/>
        <dbReference type="Rhea" id="RHEA-COMP:9623"/>
        <dbReference type="Rhea" id="RHEA-COMP:9636"/>
        <dbReference type="Rhea" id="RHEA-COMP:9637"/>
        <dbReference type="Rhea" id="RHEA-COMP:9685"/>
        <dbReference type="ChEBI" id="CHEBI:15378"/>
        <dbReference type="ChEBI" id="CHEBI:16526"/>
        <dbReference type="ChEBI" id="CHEBI:64479"/>
        <dbReference type="ChEBI" id="CHEBI:78449"/>
        <dbReference type="ChEBI" id="CHEBI:78463"/>
        <dbReference type="ChEBI" id="CHEBI:78464"/>
    </reaction>
    <physiologicalReaction direction="left-to-right" evidence="63">
        <dbReference type="Rhea" id="RHEA:41853"/>
    </physiologicalReaction>
</comment>
<evidence type="ECO:0000256" key="14">
    <source>
        <dbReference type="ARBA" id="ARBA00022832"/>
    </source>
</evidence>
<comment type="catalytic activity">
    <reaction evidence="25">
        <text>(3R)-hydroxyhexanoyl-[ACP] = (2E)-hexenoyl-[ACP] + H2O</text>
        <dbReference type="Rhea" id="RHEA:41828"/>
        <dbReference type="Rhea" id="RHEA-COMP:9630"/>
        <dbReference type="Rhea" id="RHEA-COMP:9631"/>
        <dbReference type="ChEBI" id="CHEBI:15377"/>
        <dbReference type="ChEBI" id="CHEBI:78457"/>
        <dbReference type="ChEBI" id="CHEBI:78458"/>
    </reaction>
    <physiologicalReaction direction="left-to-right" evidence="25">
        <dbReference type="Rhea" id="RHEA:41829"/>
    </physiologicalReaction>
</comment>
<dbReference type="PROSITE" id="PS52004">
    <property type="entry name" value="KS3_2"/>
    <property type="match status" value="1"/>
</dbReference>
<comment type="catalytic activity">
    <reaction evidence="34">
        <text>3-oxooctadecanoyl-[ACP] + NADPH + H(+) = (3R)-hydroxyoctadecanoyl-[ACP] + NADP(+)</text>
        <dbReference type="Rhea" id="RHEA:41920"/>
        <dbReference type="Rhea" id="RHEA-COMP:9653"/>
        <dbReference type="Rhea" id="RHEA-COMP:9654"/>
        <dbReference type="ChEBI" id="CHEBI:15378"/>
        <dbReference type="ChEBI" id="CHEBI:57783"/>
        <dbReference type="ChEBI" id="CHEBI:58349"/>
        <dbReference type="ChEBI" id="CHEBI:78487"/>
        <dbReference type="ChEBI" id="CHEBI:78488"/>
    </reaction>
    <physiologicalReaction direction="left-to-right" evidence="34">
        <dbReference type="Rhea" id="RHEA:41921"/>
    </physiologicalReaction>
</comment>
<evidence type="ECO:0000259" key="66">
    <source>
        <dbReference type="PROSITE" id="PS50075"/>
    </source>
</evidence>
<comment type="catalytic activity">
    <reaction evidence="57">
        <text>(2E)-tetradecenoyl-[ACP] + NADPH + H(+) = tetradecanoyl-[ACP] + NADP(+)</text>
        <dbReference type="Rhea" id="RHEA:41896"/>
        <dbReference type="Rhea" id="RHEA-COMP:9647"/>
        <dbReference type="Rhea" id="RHEA-COMP:9648"/>
        <dbReference type="ChEBI" id="CHEBI:15378"/>
        <dbReference type="ChEBI" id="CHEBI:57783"/>
        <dbReference type="ChEBI" id="CHEBI:58349"/>
        <dbReference type="ChEBI" id="CHEBI:78475"/>
        <dbReference type="ChEBI" id="CHEBI:78477"/>
    </reaction>
    <physiologicalReaction direction="left-to-right" evidence="57">
        <dbReference type="Rhea" id="RHEA:41897"/>
    </physiologicalReaction>
</comment>
<comment type="catalytic activity">
    <reaction evidence="27">
        <text>a (3R)-hydroxyacyl-[ACP] = a (2E)-enoyl-[ACP] + H2O</text>
        <dbReference type="Rhea" id="RHEA:13097"/>
        <dbReference type="Rhea" id="RHEA-COMP:9925"/>
        <dbReference type="Rhea" id="RHEA-COMP:9945"/>
        <dbReference type="ChEBI" id="CHEBI:15377"/>
        <dbReference type="ChEBI" id="CHEBI:78784"/>
        <dbReference type="ChEBI" id="CHEBI:78827"/>
        <dbReference type="EC" id="4.2.1.59"/>
    </reaction>
    <physiologicalReaction direction="left-to-right" evidence="27">
        <dbReference type="Rhea" id="RHEA:13098"/>
    </physiologicalReaction>
</comment>
<dbReference type="InterPro" id="IPR009081">
    <property type="entry name" value="PP-bd_ACP"/>
</dbReference>
<dbReference type="InterPro" id="IPR049391">
    <property type="entry name" value="FAS_pseudo-KR"/>
</dbReference>
<dbReference type="Gene3D" id="3.10.129.110">
    <property type="entry name" value="Polyketide synthase dehydratase"/>
    <property type="match status" value="1"/>
</dbReference>
<evidence type="ECO:0000256" key="28">
    <source>
        <dbReference type="ARBA" id="ARBA00023398"/>
    </source>
</evidence>
<evidence type="ECO:0000256" key="20">
    <source>
        <dbReference type="ARBA" id="ARBA00023098"/>
    </source>
</evidence>
<comment type="catalytic activity">
    <reaction evidence="33">
        <text>acetyl-CoA + n malonyl-CoA + 2n NADPH + 2n H(+) = a long-chain fatty acid + (n+1) CoA + n CO2 + 2n NADP(+).</text>
        <dbReference type="EC" id="2.3.1.85"/>
    </reaction>
</comment>
<evidence type="ECO:0000256" key="18">
    <source>
        <dbReference type="ARBA" id="ARBA00023002"/>
    </source>
</evidence>
<evidence type="ECO:0000256" key="39">
    <source>
        <dbReference type="ARBA" id="ARBA00047500"/>
    </source>
</evidence>
<evidence type="ECO:0000256" key="57">
    <source>
        <dbReference type="ARBA" id="ARBA00049171"/>
    </source>
</evidence>
<dbReference type="FunFam" id="3.40.50.720:FF:000209">
    <property type="entry name" value="Polyketide synthase Pks12"/>
    <property type="match status" value="1"/>
</dbReference>
<comment type="catalytic activity">
    <reaction evidence="30">
        <text>(3R)-hydroxyhexadecanoyl-[ACP] = (2E)-hexadecenoyl-[ACP] + H2O</text>
        <dbReference type="Rhea" id="RHEA:41908"/>
        <dbReference type="Rhea" id="RHEA-COMP:9650"/>
        <dbReference type="Rhea" id="RHEA-COMP:9651"/>
        <dbReference type="ChEBI" id="CHEBI:15377"/>
        <dbReference type="ChEBI" id="CHEBI:78480"/>
        <dbReference type="ChEBI" id="CHEBI:78481"/>
    </reaction>
    <physiologicalReaction direction="left-to-right" evidence="30">
        <dbReference type="Rhea" id="RHEA:41909"/>
    </physiologicalReaction>
</comment>
<keyword evidence="10" id="KW-0597">Phosphoprotein</keyword>
<evidence type="ECO:0000256" key="33">
    <source>
        <dbReference type="ARBA" id="ARBA00044883"/>
    </source>
</evidence>
<dbReference type="GO" id="GO:0141148">
    <property type="term" value="F:enoyl-[acyl-carrier-protein] reductase (NADPH) activity"/>
    <property type="evidence" value="ECO:0007669"/>
    <property type="project" value="UniProtKB-EC"/>
</dbReference>
<dbReference type="PANTHER" id="PTHR43775">
    <property type="entry name" value="FATTY ACID SYNTHASE"/>
    <property type="match status" value="1"/>
</dbReference>
<keyword evidence="14" id="KW-0276">Fatty acid metabolism</keyword>
<dbReference type="SUPFAM" id="SSF53901">
    <property type="entry name" value="Thiolase-like"/>
    <property type="match status" value="1"/>
</dbReference>
<comment type="catalytic activity">
    <reaction evidence="59">
        <text>3-oxohexadecanoyl-[ACP] + NADPH + H(+) = (3R)-hydroxyhexadecanoyl-[ACP] + NADP(+)</text>
        <dbReference type="Rhea" id="RHEA:41904"/>
        <dbReference type="Rhea" id="RHEA-COMP:9649"/>
        <dbReference type="Rhea" id="RHEA-COMP:9650"/>
        <dbReference type="ChEBI" id="CHEBI:15378"/>
        <dbReference type="ChEBI" id="CHEBI:57783"/>
        <dbReference type="ChEBI" id="CHEBI:58349"/>
        <dbReference type="ChEBI" id="CHEBI:78478"/>
        <dbReference type="ChEBI" id="CHEBI:78480"/>
    </reaction>
    <physiologicalReaction direction="left-to-right" evidence="59">
        <dbReference type="Rhea" id="RHEA:41905"/>
    </physiologicalReaction>
</comment>
<dbReference type="Proteomes" id="UP000762676">
    <property type="component" value="Unassembled WGS sequence"/>
</dbReference>
<dbReference type="Gene3D" id="3.40.366.10">
    <property type="entry name" value="Malonyl-Coenzyme A Acyl Carrier Protein, domain 2"/>
    <property type="match status" value="1"/>
</dbReference>
<dbReference type="InterPro" id="IPR029063">
    <property type="entry name" value="SAM-dependent_MTases_sf"/>
</dbReference>
<dbReference type="SMART" id="SM00823">
    <property type="entry name" value="PKS_PP"/>
    <property type="match status" value="1"/>
</dbReference>
<dbReference type="InterPro" id="IPR020806">
    <property type="entry name" value="PKS_PP-bd"/>
</dbReference>
<evidence type="ECO:0000256" key="24">
    <source>
        <dbReference type="ARBA" id="ARBA00023351"/>
    </source>
</evidence>
<dbReference type="InterPro" id="IPR029058">
    <property type="entry name" value="AB_hydrolase_fold"/>
</dbReference>
<evidence type="ECO:0000256" key="41">
    <source>
        <dbReference type="ARBA" id="ARBA00047810"/>
    </source>
</evidence>
<keyword evidence="20" id="KW-0443">Lipid metabolism</keyword>
<evidence type="ECO:0000256" key="56">
    <source>
        <dbReference type="ARBA" id="ARBA00049109"/>
    </source>
</evidence>
<dbReference type="InterPro" id="IPR018201">
    <property type="entry name" value="Ketoacyl_synth_AS"/>
</dbReference>
<dbReference type="InterPro" id="IPR020807">
    <property type="entry name" value="PKS_DH"/>
</dbReference>
<dbReference type="SUPFAM" id="SSF47336">
    <property type="entry name" value="ACP-like"/>
    <property type="match status" value="1"/>
</dbReference>
<evidence type="ECO:0000256" key="50">
    <source>
        <dbReference type="ARBA" id="ARBA00048571"/>
    </source>
</evidence>
<dbReference type="FunFam" id="1.10.1200.10:FF:000013">
    <property type="entry name" value="Fatty acid synthase"/>
    <property type="match status" value="1"/>
</dbReference>
<evidence type="ECO:0000256" key="36">
    <source>
        <dbReference type="ARBA" id="ARBA00047400"/>
    </source>
</evidence>
<evidence type="ECO:0000256" key="3">
    <source>
        <dbReference type="ARBA" id="ARBA00012480"/>
    </source>
</evidence>
<evidence type="ECO:0000256" key="63">
    <source>
        <dbReference type="ARBA" id="ARBA00049533"/>
    </source>
</evidence>
<feature type="active site" description="Proton acceptor; for dehydratase activity" evidence="64">
    <location>
        <position position="915"/>
    </location>
</feature>
<evidence type="ECO:0000256" key="55">
    <source>
        <dbReference type="ARBA" id="ARBA00049019"/>
    </source>
</evidence>
<keyword evidence="9" id="KW-0444">Lipid biosynthesis</keyword>
<keyword evidence="16" id="KW-0663">Pyridoxal phosphate</keyword>
<dbReference type="GO" id="GO:0019171">
    <property type="term" value="F:(3R)-hydroxyacyl-[acyl-carrier-protein] dehydratase activity"/>
    <property type="evidence" value="ECO:0007669"/>
    <property type="project" value="UniProtKB-EC"/>
</dbReference>
<dbReference type="GO" id="GO:0004313">
    <property type="term" value="F:[acyl-carrier-protein] S-acetyltransferase activity"/>
    <property type="evidence" value="ECO:0007669"/>
    <property type="project" value="UniProtKB-EC"/>
</dbReference>
<dbReference type="EC" id="1.1.1.100" evidence="5"/>
<evidence type="ECO:0000256" key="51">
    <source>
        <dbReference type="ARBA" id="ARBA00048650"/>
    </source>
</evidence>
<sequence length="2578" mass="281453">MPAREVSDPPMCNGNAHGDGAEQRTARGKLPNFVYNGDVAITGISGRLPESNNIQEFRDHLMNKEDMVTADDRRWTVGLHGCPPRNGKVPEITKFDAGFFGVHGKQTDCMDPQLRMLLEASYEAIIDAGQSMESVRGSRTGVYIGVSLSDSSDAWTMETEGMVGYTMPGCCRAMFANRVSFFFDFKGPSYAVDTACSSSMMCLDQALMGIRTGLIDSAIVGGSNLCLKPNTSLQFVRMGMTSPDGACKTFDASANGYCRSEAIMAIFLQKVPESKRIYATVVHTKANCDGYKEQGITFPSGDLQKRLIHEVYDEAGINPADISYMEAHGTGTKVGDPQEVNSIVDVFCKNRTSPLLIGSTKSNMGHPEAASGLTSIAKILISMEEKVLPPNLHFNNPNPEIPGLTDGSLQVVDKCTKWDGGLVAMNSFGFGGANVHAIYKSNDKELKEPHPASNKPRLFTYSARTEAGVKAVLQEARKNAASVEFQALLEASANMPTNSMAYRGCTVLNASADFEEIQKCGPDPRPIWFVFAGMGTQWHGMGRKMMELDIFRQSIQRSSKTLSQYNVDLYDLIMNGDETTFDQTIPSFIGIASIQVALVDLLTAMDIKPDGIVGHSVGELGCAYADGSLTAEETVLAAYWRGRCISEATLPAGKMAAVGLSWEECKKMCPPGVVPACHNSVDTVTISGPFDVTTKFVEELKAKGIFARDVKSSNVAYHSYYMNDIAPQLKAALSKFITPKERSPKWVSTSVPEARWGEDLAKYSSADYHVNNLVSPVLFQEGLQKLPTNAIAIEIAPHGLLQAILKRSLSTESTFVSVMKRFHENNIEFFFASLGKCFAHGMNLNPLKVYPAVEFPVARGTPNVSSCISKIWDHSADWDAPTEESFVVKKGGGSSDAQFEIDVSEESSDHYIVGHKIDGRVLYPATGYLILAWRALARLKGQLYEQMPVVFQNISIHRATILPPTGTVTLNVSIMPGTGDFEICEGDSLVVSGIIFSPDGTVLDRDQYPLVKNVINKKESTEFALTTAEVYKELRLRGYDYGPTFQGIAEASQTGETGQLVWNGRWISYLDTMLQIQILSMPGRSMRLPTRIKSVKIDPKAHPPMPIEDEEPSNIPVYVDNTLDMTLSGGVEIQGLHAAVAPKRSLQTPPILEQFCFVSYTENPHIQSSQDLQQYSSDCLDFALLGLKSMLESDSSASGIPNKDILMEVVANNKVSTGRGLSLEAAASQPDSGLAKTLMKLFALPPSKFGENALALLKSNRAELASDCLLSSLNKEEILKPCVDIVVENVNSNKITVFEAGASQSALYRKIIPYSKTLIQSVTYTAADKTPLDSDAKALGVKASQWDPSTSDSVPAGQVNLLILKNVLHKQADIGQTLDTVSNMVTPEGFILVEEITQAFPLHLTIEALSQNLPANTSKDLCRMCGCYLTEGSWMDLFSQHDYEVVYKKSDKLLSTIFLLRKRAKHSIPPVIVDIDDLQCSWLEELKSKVKEMETAPEHARLWLVAKTDINGLAGFLNCLKKEAGGEKVRGVLCSNLKSKQLPEISINSADFKSLVQKDLVLNVFRDGSWGSLRHLSVPVDTSIHEKPTGYAYVNVLTRGDLSSLRWIESPLKFFDKSENKNELCSVYFTSLNFRDVMLATGKLPPDALPGDMATQDCIMGMEFSGRDSQGKRVMGILPAKGLATMVDTPKNFLWDIPETWSMEEASTVPVVYCTAYYALVIRGRIRKGERILIHSGSGGVGQAAIAVALSYGCEVFTTVGSEEKKEYLKKAFPQLTDRNFSNSRDLSFEYHVLKETNGKGVDLVLNSLAEEKLQASVRLLAKHGRFLEIGKFDLSNNTSLGMSVFLRNISFHGILLDALFEDNTPEWDEVANMVREGMLSGVVKPLKATIFSKDEVEPAFRFMAQGKHIGKVVIKVRGEEPEKVCAASNVSVPAVPRTSCDPSKSFIIAGGLGGFGLELGQWLIDRGVKKIVISSRSGIKTGYQQRKVQYWLSAGINVKISRADASTLDGAKTLIQDAQKLGPVGGLFNLAMVLRDGLFENQTPEMYKAVCDPKIKGTINLDAATRELCSDSLEWFVVFSSIVSGRGNLGQTNYAFANSVMERICEKRKTDNLPALAVQWGAVGDVGFVAESMSGNDALIGGTIPQRISSCLAALDQFLNQPQYTITSSLVLPEKNKDSASGASAANRPNLVESVAKILGVKDTSAIGEDTSLADLGLDSLMGVEIKQLLERDFDVSLSTREIRLLTIKKLHDINGAEDEDESVDSGVASELEQSESSSQPTTNGVHDSSSSLRFDYSQMMPKNTILHMNEVQNGLKPLFIVHPIEGSAIALSSLASCLPCPVYALQLTADAPLSSLEALAAFYLQQLRTIDQTGPYRLAGYSFGAMVALEIANQLKKLHPDRPDIIQSLTLLDGSQRFVEQYTNTYRKVMKLTSPAEEEAMSLCAFLKKFIEFDQSEVFAKMASAPDFAARVQVAVNLLMATGQFNSQGDLDTLARAFWSMLNIGEQYMPQGYNGDITLVRAQQNSVSSANLGDDYGLSQVCAGKIRVEVVDGDHESFILGDGAKRVADIMIPLLS</sequence>
<comment type="catalytic activity">
    <reaction evidence="51">
        <text>a 2,3-saturated acyl-[ACP] + NADP(+) = a (2E)-enoyl-[ACP] + NADPH + H(+)</text>
        <dbReference type="Rhea" id="RHEA:22564"/>
        <dbReference type="Rhea" id="RHEA-COMP:9925"/>
        <dbReference type="Rhea" id="RHEA-COMP:9926"/>
        <dbReference type="ChEBI" id="CHEBI:15378"/>
        <dbReference type="ChEBI" id="CHEBI:57783"/>
        <dbReference type="ChEBI" id="CHEBI:58349"/>
        <dbReference type="ChEBI" id="CHEBI:78784"/>
        <dbReference type="ChEBI" id="CHEBI:78785"/>
        <dbReference type="EC" id="1.3.1.39"/>
    </reaction>
    <physiologicalReaction direction="right-to-left" evidence="51">
        <dbReference type="Rhea" id="RHEA:22566"/>
    </physiologicalReaction>
</comment>
<dbReference type="Pfam" id="PF00109">
    <property type="entry name" value="ketoacyl-synt"/>
    <property type="match status" value="1"/>
</dbReference>
<comment type="catalytic activity">
    <reaction evidence="44">
        <text>acetyl-[ACP] + malonyl-[ACP] + H(+) = 3-oxobutanoyl-[ACP] + holo-[ACP] + CO2</text>
        <dbReference type="Rhea" id="RHEA:41800"/>
        <dbReference type="Rhea" id="RHEA-COMP:9621"/>
        <dbReference type="Rhea" id="RHEA-COMP:9623"/>
        <dbReference type="Rhea" id="RHEA-COMP:9625"/>
        <dbReference type="Rhea" id="RHEA-COMP:9685"/>
        <dbReference type="ChEBI" id="CHEBI:15378"/>
        <dbReference type="ChEBI" id="CHEBI:16526"/>
        <dbReference type="ChEBI" id="CHEBI:64479"/>
        <dbReference type="ChEBI" id="CHEBI:78446"/>
        <dbReference type="ChEBI" id="CHEBI:78449"/>
        <dbReference type="ChEBI" id="CHEBI:78450"/>
    </reaction>
    <physiologicalReaction direction="left-to-right" evidence="44">
        <dbReference type="Rhea" id="RHEA:41801"/>
    </physiologicalReaction>
</comment>
<feature type="active site" description="Proton donor; for dehydratase activity" evidence="64">
    <location>
        <position position="1071"/>
    </location>
</feature>
<keyword evidence="18" id="KW-0560">Oxidoreductase</keyword>
<comment type="catalytic activity">
    <reaction evidence="26">
        <text>(3R)-hydroxydecanoyl-[ACP] = (2E)-decenoyl-[ACP] + H2O</text>
        <dbReference type="Rhea" id="RHEA:41860"/>
        <dbReference type="Rhea" id="RHEA-COMP:9638"/>
        <dbReference type="Rhea" id="RHEA-COMP:9639"/>
        <dbReference type="ChEBI" id="CHEBI:15377"/>
        <dbReference type="ChEBI" id="CHEBI:78466"/>
        <dbReference type="ChEBI" id="CHEBI:78467"/>
    </reaction>
    <physiologicalReaction direction="left-to-right" evidence="26">
        <dbReference type="Rhea" id="RHEA:41861"/>
    </physiologicalReaction>
</comment>
<comment type="catalytic activity">
    <reaction evidence="48">
        <text>(2E)-octenoyl-[ACP] + NADPH + H(+) = octanoyl-[ACP] + NADP(+)</text>
        <dbReference type="Rhea" id="RHEA:41848"/>
        <dbReference type="Rhea" id="RHEA-COMP:9635"/>
        <dbReference type="Rhea" id="RHEA-COMP:9636"/>
        <dbReference type="ChEBI" id="CHEBI:15378"/>
        <dbReference type="ChEBI" id="CHEBI:57783"/>
        <dbReference type="ChEBI" id="CHEBI:58349"/>
        <dbReference type="ChEBI" id="CHEBI:78462"/>
        <dbReference type="ChEBI" id="CHEBI:78463"/>
    </reaction>
    <physiologicalReaction direction="left-to-right" evidence="48">
        <dbReference type="Rhea" id="RHEA:41849"/>
    </physiologicalReaction>
</comment>
<comment type="catalytic activity">
    <reaction evidence="54">
        <text>3-oxotetradecanoyl-[ACP] + NADPH + H(+) = (3R)-hydroxytetradecanoyl-[ACP] + NADP(+)</text>
        <dbReference type="Rhea" id="RHEA:41888"/>
        <dbReference type="Rhea" id="RHEA-COMP:9645"/>
        <dbReference type="Rhea" id="RHEA-COMP:9646"/>
        <dbReference type="ChEBI" id="CHEBI:15378"/>
        <dbReference type="ChEBI" id="CHEBI:57783"/>
        <dbReference type="ChEBI" id="CHEBI:58349"/>
        <dbReference type="ChEBI" id="CHEBI:78473"/>
        <dbReference type="ChEBI" id="CHEBI:78474"/>
    </reaction>
    <physiologicalReaction direction="left-to-right" evidence="54">
        <dbReference type="Rhea" id="RHEA:41889"/>
    </physiologicalReaction>
</comment>
<comment type="catalytic activity">
    <reaction evidence="50">
        <text>3-oxohexanoyl-[ACP] + NADPH + H(+) = (3R)-hydroxyhexanoyl-[ACP] + NADP(+)</text>
        <dbReference type="Rhea" id="RHEA:41824"/>
        <dbReference type="Rhea" id="RHEA-COMP:9629"/>
        <dbReference type="Rhea" id="RHEA-COMP:9630"/>
        <dbReference type="ChEBI" id="CHEBI:15378"/>
        <dbReference type="ChEBI" id="CHEBI:57783"/>
        <dbReference type="ChEBI" id="CHEBI:58349"/>
        <dbReference type="ChEBI" id="CHEBI:78456"/>
        <dbReference type="ChEBI" id="CHEBI:78457"/>
    </reaction>
    <physiologicalReaction direction="left-to-right" evidence="50">
        <dbReference type="Rhea" id="RHEA:41825"/>
    </physiologicalReaction>
</comment>
<evidence type="ECO:0000256" key="8">
    <source>
        <dbReference type="ARBA" id="ARBA00022450"/>
    </source>
</evidence>
<gene>
    <name evidence="69" type="ORF">ElyMa_004288500</name>
</gene>
<dbReference type="GO" id="GO:0004312">
    <property type="term" value="F:fatty acid synthase activity"/>
    <property type="evidence" value="ECO:0007669"/>
    <property type="project" value="UniProtKB-EC"/>
</dbReference>
<dbReference type="InterPro" id="IPR013968">
    <property type="entry name" value="PKS_KR"/>
</dbReference>
<evidence type="ECO:0000256" key="65">
    <source>
        <dbReference type="SAM" id="MobiDB-lite"/>
    </source>
</evidence>
<keyword evidence="8" id="KW-0596">Phosphopantetheine</keyword>
<evidence type="ECO:0000313" key="69">
    <source>
        <dbReference type="EMBL" id="GFR89828.1"/>
    </source>
</evidence>
<dbReference type="InterPro" id="IPR049900">
    <property type="entry name" value="PKS_mFAS_DH"/>
</dbReference>
<dbReference type="SMART" id="SM00829">
    <property type="entry name" value="PKS_ER"/>
    <property type="match status" value="1"/>
</dbReference>
<dbReference type="Pfam" id="PF00550">
    <property type="entry name" value="PP-binding"/>
    <property type="match status" value="1"/>
</dbReference>
<evidence type="ECO:0000256" key="64">
    <source>
        <dbReference type="PROSITE-ProRule" id="PRU01363"/>
    </source>
</evidence>
<comment type="catalytic activity">
    <reaction evidence="52">
        <text>holo-[ACP] + acetyl-CoA = acetyl-[ACP] + CoA</text>
        <dbReference type="Rhea" id="RHEA:41788"/>
        <dbReference type="Rhea" id="RHEA-COMP:9621"/>
        <dbReference type="Rhea" id="RHEA-COMP:9685"/>
        <dbReference type="ChEBI" id="CHEBI:57287"/>
        <dbReference type="ChEBI" id="CHEBI:57288"/>
        <dbReference type="ChEBI" id="CHEBI:64479"/>
        <dbReference type="ChEBI" id="CHEBI:78446"/>
        <dbReference type="EC" id="2.3.1.38"/>
    </reaction>
    <physiologicalReaction direction="left-to-right" evidence="52">
        <dbReference type="Rhea" id="RHEA:41789"/>
    </physiologicalReaction>
</comment>
<evidence type="ECO:0000256" key="15">
    <source>
        <dbReference type="ARBA" id="ARBA00022857"/>
    </source>
</evidence>
<evidence type="ECO:0000256" key="59">
    <source>
        <dbReference type="ARBA" id="ARBA00049414"/>
    </source>
</evidence>
<keyword evidence="12" id="KW-0702">S-nitrosylation</keyword>
<dbReference type="Gene3D" id="3.30.70.3290">
    <property type="match status" value="1"/>
</dbReference>
<keyword evidence="17" id="KW-0007">Acetylation</keyword>
<feature type="domain" description="Carrier" evidence="66">
    <location>
        <begin position="2186"/>
        <end position="2263"/>
    </location>
</feature>
<dbReference type="InterPro" id="IPR013149">
    <property type="entry name" value="ADH-like_C"/>
</dbReference>
<evidence type="ECO:0000256" key="37">
    <source>
        <dbReference type="ARBA" id="ARBA00047440"/>
    </source>
</evidence>
<comment type="catalytic activity">
    <reaction evidence="43">
        <text>3-oxobutanoyl-[ACP] + NADPH + H(+) = (3R)-hydroxybutanoyl-[ACP] + NADP(+)</text>
        <dbReference type="Rhea" id="RHEA:41804"/>
        <dbReference type="Rhea" id="RHEA-COMP:9625"/>
        <dbReference type="Rhea" id="RHEA-COMP:9626"/>
        <dbReference type="ChEBI" id="CHEBI:15378"/>
        <dbReference type="ChEBI" id="CHEBI:57783"/>
        <dbReference type="ChEBI" id="CHEBI:58349"/>
        <dbReference type="ChEBI" id="CHEBI:78450"/>
        <dbReference type="ChEBI" id="CHEBI:78451"/>
    </reaction>
    <physiologicalReaction direction="left-to-right" evidence="43">
        <dbReference type="Rhea" id="RHEA:41805"/>
    </physiologicalReaction>
</comment>
<dbReference type="GO" id="GO:0004316">
    <property type="term" value="F:3-oxoacyl-[acyl-carrier-protein] reductase (NADPH) activity"/>
    <property type="evidence" value="ECO:0007669"/>
    <property type="project" value="UniProtKB-EC"/>
</dbReference>
<comment type="catalytic activity">
    <reaction evidence="47">
        <text>tetradecanoyl-[ACP] + H2O = tetradecanoate + holo-[ACP] + H(+)</text>
        <dbReference type="Rhea" id="RHEA:30123"/>
        <dbReference type="Rhea" id="RHEA-COMP:9648"/>
        <dbReference type="Rhea" id="RHEA-COMP:9685"/>
        <dbReference type="ChEBI" id="CHEBI:15377"/>
        <dbReference type="ChEBI" id="CHEBI:15378"/>
        <dbReference type="ChEBI" id="CHEBI:30807"/>
        <dbReference type="ChEBI" id="CHEBI:64479"/>
        <dbReference type="ChEBI" id="CHEBI:78477"/>
        <dbReference type="EC" id="3.1.2.14"/>
    </reaction>
    <physiologicalReaction direction="left-to-right" evidence="47">
        <dbReference type="Rhea" id="RHEA:30124"/>
    </physiologicalReaction>
</comment>
<comment type="catalytic activity">
    <reaction evidence="37">
        <text>3-oxodecanoyl-[ACP] + NADPH + H(+) = (3R)-hydroxydecanoyl-[ACP] + NADP(+)</text>
        <dbReference type="Rhea" id="RHEA:41856"/>
        <dbReference type="Rhea" id="RHEA-COMP:9637"/>
        <dbReference type="Rhea" id="RHEA-COMP:9638"/>
        <dbReference type="ChEBI" id="CHEBI:15378"/>
        <dbReference type="ChEBI" id="CHEBI:57783"/>
        <dbReference type="ChEBI" id="CHEBI:58349"/>
        <dbReference type="ChEBI" id="CHEBI:78464"/>
        <dbReference type="ChEBI" id="CHEBI:78466"/>
    </reaction>
    <physiologicalReaction direction="left-to-right" evidence="37">
        <dbReference type="Rhea" id="RHEA:41857"/>
    </physiologicalReaction>
</comment>
<dbReference type="SMART" id="SM00825">
    <property type="entry name" value="PKS_KS"/>
    <property type="match status" value="1"/>
</dbReference>
<evidence type="ECO:0000256" key="42">
    <source>
        <dbReference type="ARBA" id="ARBA00047897"/>
    </source>
</evidence>
<dbReference type="InterPro" id="IPR020843">
    <property type="entry name" value="ER"/>
</dbReference>
<comment type="catalytic activity">
    <reaction evidence="39">
        <text>(2E)-butenoyl-[ACP] + NADPH + H(+) = butanoyl-[ACP] + NADP(+)</text>
        <dbReference type="Rhea" id="RHEA:41812"/>
        <dbReference type="Rhea" id="RHEA-COMP:9627"/>
        <dbReference type="Rhea" id="RHEA-COMP:9628"/>
        <dbReference type="ChEBI" id="CHEBI:15378"/>
        <dbReference type="ChEBI" id="CHEBI:57783"/>
        <dbReference type="ChEBI" id="CHEBI:58349"/>
        <dbReference type="ChEBI" id="CHEBI:78453"/>
        <dbReference type="ChEBI" id="CHEBI:78454"/>
    </reaction>
    <physiologicalReaction direction="left-to-right" evidence="39">
        <dbReference type="Rhea" id="RHEA:41813"/>
    </physiologicalReaction>
</comment>
<evidence type="ECO:0000256" key="52">
    <source>
        <dbReference type="ARBA" id="ARBA00048691"/>
    </source>
</evidence>
<dbReference type="Gene3D" id="3.40.47.10">
    <property type="match status" value="1"/>
</dbReference>
<dbReference type="Gene3D" id="3.90.180.10">
    <property type="entry name" value="Medium-chain alcohol dehydrogenases, catalytic domain"/>
    <property type="match status" value="1"/>
</dbReference>
<evidence type="ECO:0000256" key="19">
    <source>
        <dbReference type="ARBA" id="ARBA00023027"/>
    </source>
</evidence>
<comment type="catalytic activity">
    <reaction evidence="60">
        <text>3-oxooctanoyl-[ACP] + NADPH + H(+) = (3R)-hydroxyoctanoyl-[ACP] + NADP(+)</text>
        <dbReference type="Rhea" id="RHEA:41840"/>
        <dbReference type="Rhea" id="RHEA-COMP:9633"/>
        <dbReference type="Rhea" id="RHEA-COMP:9634"/>
        <dbReference type="ChEBI" id="CHEBI:15378"/>
        <dbReference type="ChEBI" id="CHEBI:57783"/>
        <dbReference type="ChEBI" id="CHEBI:58349"/>
        <dbReference type="ChEBI" id="CHEBI:78460"/>
        <dbReference type="ChEBI" id="CHEBI:78461"/>
    </reaction>
    <physiologicalReaction direction="left-to-right" evidence="60">
        <dbReference type="Rhea" id="RHEA:41841"/>
    </physiologicalReaction>
</comment>
<dbReference type="EC" id="2.3.1.41" evidence="6"/>
<comment type="caution">
    <text evidence="69">The sequence shown here is derived from an EMBL/GenBank/DDBJ whole genome shotgun (WGS) entry which is preliminary data.</text>
</comment>
<keyword evidence="11" id="KW-0808">Transferase</keyword>
<comment type="catalytic activity">
    <reaction evidence="36">
        <text>a (3R)-hydroxyacyl-[ACP] + NADP(+) = a 3-oxoacyl-[ACP] + NADPH + H(+)</text>
        <dbReference type="Rhea" id="RHEA:17397"/>
        <dbReference type="Rhea" id="RHEA-COMP:9916"/>
        <dbReference type="Rhea" id="RHEA-COMP:9945"/>
        <dbReference type="ChEBI" id="CHEBI:15378"/>
        <dbReference type="ChEBI" id="CHEBI:57783"/>
        <dbReference type="ChEBI" id="CHEBI:58349"/>
        <dbReference type="ChEBI" id="CHEBI:78776"/>
        <dbReference type="ChEBI" id="CHEBI:78827"/>
        <dbReference type="EC" id="1.1.1.100"/>
    </reaction>
    <physiologicalReaction direction="right-to-left" evidence="36">
        <dbReference type="Rhea" id="RHEA:17399"/>
    </physiologicalReaction>
</comment>
<feature type="region of interest" description="Disordered" evidence="65">
    <location>
        <begin position="1"/>
        <end position="23"/>
    </location>
</feature>
<name>A0AAV4GV89_9GAST</name>
<feature type="compositionally biased region" description="Low complexity" evidence="65">
    <location>
        <begin position="2271"/>
        <end position="2281"/>
    </location>
</feature>
<feature type="region of interest" description="C-terminal hotdog fold" evidence="64">
    <location>
        <begin position="1022"/>
        <end position="1147"/>
    </location>
</feature>
<dbReference type="Pfam" id="PF08659">
    <property type="entry name" value="KR"/>
    <property type="match status" value="1"/>
</dbReference>
<evidence type="ECO:0000256" key="35">
    <source>
        <dbReference type="ARBA" id="ARBA00047394"/>
    </source>
</evidence>
<dbReference type="Pfam" id="PF02801">
    <property type="entry name" value="Ketoacyl-synt_C"/>
    <property type="match status" value="1"/>
</dbReference>
<evidence type="ECO:0000256" key="23">
    <source>
        <dbReference type="ARBA" id="ARBA00023332"/>
    </source>
</evidence>
<comment type="catalytic activity">
    <reaction evidence="46">
        <text>(2E)-dodecenoyl-[ACP] + NADPH + H(+) = dodecanoyl-[ACP] + NADP(+)</text>
        <dbReference type="Rhea" id="RHEA:41880"/>
        <dbReference type="Rhea" id="RHEA-COMP:9643"/>
        <dbReference type="Rhea" id="RHEA-COMP:9644"/>
        <dbReference type="ChEBI" id="CHEBI:15378"/>
        <dbReference type="ChEBI" id="CHEBI:57783"/>
        <dbReference type="ChEBI" id="CHEBI:58349"/>
        <dbReference type="ChEBI" id="CHEBI:65264"/>
        <dbReference type="ChEBI" id="CHEBI:78472"/>
    </reaction>
    <physiologicalReaction direction="left-to-right" evidence="46">
        <dbReference type="Rhea" id="RHEA:41881"/>
    </physiologicalReaction>
</comment>
<dbReference type="CDD" id="cd05195">
    <property type="entry name" value="enoyl_red"/>
    <property type="match status" value="1"/>
</dbReference>
<dbReference type="EC" id="3.1.2.14" evidence="3"/>
<dbReference type="Gene3D" id="3.40.50.720">
    <property type="entry name" value="NAD(P)-binding Rossmann-like Domain"/>
    <property type="match status" value="1"/>
</dbReference>
<evidence type="ECO:0000256" key="1">
    <source>
        <dbReference type="ARBA" id="ARBA00005189"/>
    </source>
</evidence>
<comment type="catalytic activity">
    <reaction evidence="62">
        <text>(2E)-decenoyl-[ACP] + NADPH + H(+) = decanoyl-[ACP] + NADP(+)</text>
        <dbReference type="Rhea" id="RHEA:41864"/>
        <dbReference type="Rhea" id="RHEA-COMP:9639"/>
        <dbReference type="Rhea" id="RHEA-COMP:9640"/>
        <dbReference type="ChEBI" id="CHEBI:15378"/>
        <dbReference type="ChEBI" id="CHEBI:57783"/>
        <dbReference type="ChEBI" id="CHEBI:58349"/>
        <dbReference type="ChEBI" id="CHEBI:78467"/>
        <dbReference type="ChEBI" id="CHEBI:78468"/>
    </reaction>
    <physiologicalReaction direction="left-to-right" evidence="62">
        <dbReference type="Rhea" id="RHEA:41865"/>
    </physiologicalReaction>
</comment>
<comment type="catalytic activity">
    <reaction evidence="45">
        <text>hexadecanoyl-[ACP] + malonyl-[ACP] + H(+) = 3-oxooctadecanoyl-[ACP] + holo-[ACP] + CO2</text>
        <dbReference type="Rhea" id="RHEA:41916"/>
        <dbReference type="Rhea" id="RHEA-COMP:9623"/>
        <dbReference type="Rhea" id="RHEA-COMP:9652"/>
        <dbReference type="Rhea" id="RHEA-COMP:9653"/>
        <dbReference type="Rhea" id="RHEA-COMP:9685"/>
        <dbReference type="ChEBI" id="CHEBI:15378"/>
        <dbReference type="ChEBI" id="CHEBI:16526"/>
        <dbReference type="ChEBI" id="CHEBI:64479"/>
        <dbReference type="ChEBI" id="CHEBI:78449"/>
        <dbReference type="ChEBI" id="CHEBI:78483"/>
        <dbReference type="ChEBI" id="CHEBI:78487"/>
    </reaction>
    <physiologicalReaction direction="left-to-right" evidence="45">
        <dbReference type="Rhea" id="RHEA:41917"/>
    </physiologicalReaction>
</comment>
<dbReference type="InterPro" id="IPR036291">
    <property type="entry name" value="NAD(P)-bd_dom_sf"/>
</dbReference>
<feature type="region of interest" description="Disordered" evidence="65">
    <location>
        <begin position="2258"/>
        <end position="2292"/>
    </location>
</feature>
<dbReference type="InterPro" id="IPR014030">
    <property type="entry name" value="Ketoacyl_synth_N"/>
</dbReference>
<dbReference type="InterPro" id="IPR001031">
    <property type="entry name" value="Thioesterase"/>
</dbReference>
<evidence type="ECO:0000256" key="54">
    <source>
        <dbReference type="ARBA" id="ARBA00048935"/>
    </source>
</evidence>
<dbReference type="CDD" id="cd08954">
    <property type="entry name" value="KR_1_FAS_SDR_x"/>
    <property type="match status" value="1"/>
</dbReference>
<comment type="catalytic activity">
    <reaction evidence="42">
        <text>(2E)-hexenoyl-[ACP] + NADPH + H(+) = hexanoyl-[ACP] + NADP(+)</text>
        <dbReference type="Rhea" id="RHEA:41832"/>
        <dbReference type="Rhea" id="RHEA-COMP:9631"/>
        <dbReference type="Rhea" id="RHEA-COMP:9632"/>
        <dbReference type="ChEBI" id="CHEBI:15378"/>
        <dbReference type="ChEBI" id="CHEBI:57783"/>
        <dbReference type="ChEBI" id="CHEBI:58349"/>
        <dbReference type="ChEBI" id="CHEBI:78458"/>
        <dbReference type="ChEBI" id="CHEBI:78459"/>
    </reaction>
    <physiologicalReaction direction="left-to-right" evidence="42">
        <dbReference type="Rhea" id="RHEA:41833"/>
    </physiologicalReaction>
</comment>
<dbReference type="InterPro" id="IPR020841">
    <property type="entry name" value="PKS_Beta-ketoAc_synthase_dom"/>
</dbReference>
<evidence type="ECO:0000256" key="44">
    <source>
        <dbReference type="ARBA" id="ARBA00047961"/>
    </source>
</evidence>
<comment type="catalytic activity">
    <reaction evidence="49">
        <text>a fatty acyl-[ACP] + malonyl-[ACP] + H(+) = a 3-oxoacyl-[ACP] + holo-[ACP] + CO2</text>
        <dbReference type="Rhea" id="RHEA:22836"/>
        <dbReference type="Rhea" id="RHEA-COMP:9623"/>
        <dbReference type="Rhea" id="RHEA-COMP:9685"/>
        <dbReference type="Rhea" id="RHEA-COMP:9916"/>
        <dbReference type="Rhea" id="RHEA-COMP:14125"/>
        <dbReference type="ChEBI" id="CHEBI:15378"/>
        <dbReference type="ChEBI" id="CHEBI:16526"/>
        <dbReference type="ChEBI" id="CHEBI:64479"/>
        <dbReference type="ChEBI" id="CHEBI:78449"/>
        <dbReference type="ChEBI" id="CHEBI:78776"/>
        <dbReference type="ChEBI" id="CHEBI:138651"/>
        <dbReference type="EC" id="2.3.1.41"/>
    </reaction>
    <physiologicalReaction direction="left-to-right" evidence="49">
        <dbReference type="Rhea" id="RHEA:22837"/>
    </physiologicalReaction>
</comment>
<evidence type="ECO:0000256" key="40">
    <source>
        <dbReference type="ARBA" id="ARBA00047578"/>
    </source>
</evidence>
<dbReference type="PROSITE" id="PS00606">
    <property type="entry name" value="KS3_1"/>
    <property type="match status" value="1"/>
</dbReference>
<dbReference type="InterPro" id="IPR050091">
    <property type="entry name" value="PKS_NRPS_Biosynth_Enz"/>
</dbReference>
<keyword evidence="21" id="KW-0275">Fatty acid biosynthesis</keyword>
<dbReference type="SUPFAM" id="SSF50129">
    <property type="entry name" value="GroES-like"/>
    <property type="match status" value="1"/>
</dbReference>
<dbReference type="Gene3D" id="3.40.50.1820">
    <property type="entry name" value="alpha/beta hydrolase"/>
    <property type="match status" value="2"/>
</dbReference>
<dbReference type="Pfam" id="PF00107">
    <property type="entry name" value="ADH_zinc_N"/>
    <property type="match status" value="1"/>
</dbReference>
<evidence type="ECO:0000256" key="46">
    <source>
        <dbReference type="ARBA" id="ARBA00048281"/>
    </source>
</evidence>
<evidence type="ECO:0000256" key="22">
    <source>
        <dbReference type="ARBA" id="ARBA00023268"/>
    </source>
</evidence>
<comment type="function">
    <text evidence="32">Fatty acid synthetase is a multifunctional enzyme that catalyzes the de novo biosynthesis of long-chain saturated fatty acids starting from acetyl-CoA and malonyl-CoA in the presence of NADPH. This multifunctional protein contains 7 catalytic activities and a site for the binding of the prosthetic group 4'-phosphopantetheine of the acyl carrier protein ([ACP]) domain.</text>
</comment>
<evidence type="ECO:0000256" key="30">
    <source>
        <dbReference type="ARBA" id="ARBA00023401"/>
    </source>
</evidence>
<evidence type="ECO:0000256" key="12">
    <source>
        <dbReference type="ARBA" id="ARBA00022799"/>
    </source>
</evidence>
<comment type="catalytic activity">
    <reaction evidence="35">
        <text>hexanoyl-[ACP] + malonyl-[ACP] + H(+) = 3-oxooctanoyl-[ACP] + holo-[ACP] + CO2</text>
        <dbReference type="Rhea" id="RHEA:41836"/>
        <dbReference type="Rhea" id="RHEA-COMP:9623"/>
        <dbReference type="Rhea" id="RHEA-COMP:9632"/>
        <dbReference type="Rhea" id="RHEA-COMP:9633"/>
        <dbReference type="Rhea" id="RHEA-COMP:9685"/>
        <dbReference type="ChEBI" id="CHEBI:15378"/>
        <dbReference type="ChEBI" id="CHEBI:16526"/>
        <dbReference type="ChEBI" id="CHEBI:64479"/>
        <dbReference type="ChEBI" id="CHEBI:78449"/>
        <dbReference type="ChEBI" id="CHEBI:78459"/>
        <dbReference type="ChEBI" id="CHEBI:78460"/>
    </reaction>
    <physiologicalReaction direction="left-to-right" evidence="35">
        <dbReference type="Rhea" id="RHEA:41837"/>
    </physiologicalReaction>
</comment>
<dbReference type="SMART" id="SM00827">
    <property type="entry name" value="PKS_AT"/>
    <property type="match status" value="1"/>
</dbReference>
<dbReference type="EC" id="1.3.1.39" evidence="2"/>
<dbReference type="InterPro" id="IPR014043">
    <property type="entry name" value="Acyl_transferase_dom"/>
</dbReference>
<dbReference type="PROSITE" id="PS50075">
    <property type="entry name" value="CARRIER"/>
    <property type="match status" value="1"/>
</dbReference>
<dbReference type="InterPro" id="IPR042104">
    <property type="entry name" value="PKS_dehydratase_sf"/>
</dbReference>
<evidence type="ECO:0000256" key="48">
    <source>
        <dbReference type="ARBA" id="ARBA00048420"/>
    </source>
</evidence>
<dbReference type="Pfam" id="PF16197">
    <property type="entry name" value="KAsynt_C_assoc"/>
    <property type="match status" value="1"/>
</dbReference>
<comment type="catalytic activity">
    <reaction evidence="56">
        <text>decanoyl-[ACP] + malonyl-[ACP] + H(+) = 3-oxododecanoyl-[ACP] + holo-[ACP] + CO2</text>
        <dbReference type="Rhea" id="RHEA:41868"/>
        <dbReference type="Rhea" id="RHEA-COMP:9623"/>
        <dbReference type="Rhea" id="RHEA-COMP:9640"/>
        <dbReference type="Rhea" id="RHEA-COMP:9641"/>
        <dbReference type="Rhea" id="RHEA-COMP:9685"/>
        <dbReference type="ChEBI" id="CHEBI:15378"/>
        <dbReference type="ChEBI" id="CHEBI:16526"/>
        <dbReference type="ChEBI" id="CHEBI:64479"/>
        <dbReference type="ChEBI" id="CHEBI:78449"/>
        <dbReference type="ChEBI" id="CHEBI:78468"/>
        <dbReference type="ChEBI" id="CHEBI:78469"/>
    </reaction>
    <physiologicalReaction direction="left-to-right" evidence="56">
        <dbReference type="Rhea" id="RHEA:41869"/>
    </physiologicalReaction>
</comment>
<evidence type="ECO:0000256" key="49">
    <source>
        <dbReference type="ARBA" id="ARBA00048506"/>
    </source>
</evidence>
<evidence type="ECO:0000256" key="2">
    <source>
        <dbReference type="ARBA" id="ARBA00012004"/>
    </source>
</evidence>
<comment type="catalytic activity">
    <reaction evidence="29">
        <text>(3R)-hydroxyoctadecanoyl-[ACP] = (2E)-octadecenoyl-[ACP] + H2O</text>
        <dbReference type="Rhea" id="RHEA:41924"/>
        <dbReference type="Rhea" id="RHEA-COMP:9654"/>
        <dbReference type="Rhea" id="RHEA-COMP:9655"/>
        <dbReference type="ChEBI" id="CHEBI:15377"/>
        <dbReference type="ChEBI" id="CHEBI:78488"/>
        <dbReference type="ChEBI" id="CHEBI:78489"/>
    </reaction>
    <physiologicalReaction direction="left-to-right" evidence="29">
        <dbReference type="Rhea" id="RHEA:41925"/>
    </physiologicalReaction>
</comment>
<evidence type="ECO:0000256" key="27">
    <source>
        <dbReference type="ARBA" id="ARBA00023394"/>
    </source>
</evidence>
<evidence type="ECO:0000256" key="26">
    <source>
        <dbReference type="ARBA" id="ARBA00023388"/>
    </source>
</evidence>
<evidence type="ECO:0000256" key="5">
    <source>
        <dbReference type="ARBA" id="ARBA00012948"/>
    </source>
</evidence>
<keyword evidence="19" id="KW-0520">NAD</keyword>
<evidence type="ECO:0000313" key="70">
    <source>
        <dbReference type="Proteomes" id="UP000762676"/>
    </source>
</evidence>
<evidence type="ECO:0000256" key="16">
    <source>
        <dbReference type="ARBA" id="ARBA00022898"/>
    </source>
</evidence>
<dbReference type="EMBL" id="BMAT01008641">
    <property type="protein sequence ID" value="GFR89828.1"/>
    <property type="molecule type" value="Genomic_DNA"/>
</dbReference>
<comment type="catalytic activity">
    <reaction evidence="31">
        <text>(3R)-hydroxybutanoyl-[ACP] = (2E)-butenoyl-[ACP] + H2O</text>
        <dbReference type="Rhea" id="RHEA:41808"/>
        <dbReference type="Rhea" id="RHEA-COMP:9626"/>
        <dbReference type="Rhea" id="RHEA-COMP:9627"/>
        <dbReference type="ChEBI" id="CHEBI:15377"/>
        <dbReference type="ChEBI" id="CHEBI:78451"/>
        <dbReference type="ChEBI" id="CHEBI:78453"/>
    </reaction>
    <physiologicalReaction direction="left-to-right" evidence="31">
        <dbReference type="Rhea" id="RHEA:41809"/>
    </physiologicalReaction>
</comment>
<protein>
    <recommendedName>
        <fullName evidence="7">Fatty acid synthase</fullName>
        <ecNumber evidence="5">1.1.1.100</ecNumber>
        <ecNumber evidence="2">1.3.1.39</ecNumber>
        <ecNumber evidence="6">2.3.1.41</ecNumber>
        <ecNumber evidence="4">2.3.1.85</ecNumber>
        <ecNumber evidence="3">3.1.2.14</ecNumber>
    </recommendedName>
</protein>
<evidence type="ECO:0000256" key="31">
    <source>
        <dbReference type="ARBA" id="ARBA00023402"/>
    </source>
</evidence>
<evidence type="ECO:0000256" key="9">
    <source>
        <dbReference type="ARBA" id="ARBA00022516"/>
    </source>
</evidence>
<dbReference type="SMART" id="SM00826">
    <property type="entry name" value="PKS_DH"/>
    <property type="match status" value="1"/>
</dbReference>
<evidence type="ECO:0000256" key="38">
    <source>
        <dbReference type="ARBA" id="ARBA00047451"/>
    </source>
</evidence>
<comment type="catalytic activity">
    <reaction evidence="41">
        <text>(2E)-hexadecenoyl-[ACP] + NADPH + H(+) = hexadecanoyl-[ACP] + NADP(+)</text>
        <dbReference type="Rhea" id="RHEA:41912"/>
        <dbReference type="Rhea" id="RHEA-COMP:9651"/>
        <dbReference type="Rhea" id="RHEA-COMP:9652"/>
        <dbReference type="ChEBI" id="CHEBI:15378"/>
        <dbReference type="ChEBI" id="CHEBI:57783"/>
        <dbReference type="ChEBI" id="CHEBI:58349"/>
        <dbReference type="ChEBI" id="CHEBI:78481"/>
        <dbReference type="ChEBI" id="CHEBI:78483"/>
    </reaction>
    <physiologicalReaction direction="left-to-right" evidence="41">
        <dbReference type="Rhea" id="RHEA:41913"/>
    </physiologicalReaction>
</comment>
<dbReference type="GO" id="GO:0006633">
    <property type="term" value="P:fatty acid biosynthetic process"/>
    <property type="evidence" value="ECO:0007669"/>
    <property type="project" value="UniProtKB-KW"/>
</dbReference>
<comment type="catalytic activity">
    <reaction evidence="24">
        <text>(3R)-hydroxydodecanoyl-[ACP] = (2E)-dodecenoyl-[ACP] + H2O</text>
        <dbReference type="Rhea" id="RHEA:41876"/>
        <dbReference type="Rhea" id="RHEA-COMP:9642"/>
        <dbReference type="Rhea" id="RHEA-COMP:9643"/>
        <dbReference type="ChEBI" id="CHEBI:15377"/>
        <dbReference type="ChEBI" id="CHEBI:78470"/>
        <dbReference type="ChEBI" id="CHEBI:78472"/>
    </reaction>
    <physiologicalReaction direction="left-to-right" evidence="24">
        <dbReference type="Rhea" id="RHEA:41877"/>
    </physiologicalReaction>
</comment>
<comment type="catalytic activity">
    <reaction evidence="53">
        <text>hexadecanoyl-[ACP] + H2O = hexadecanoate + holo-[ACP] + H(+)</text>
        <dbReference type="Rhea" id="RHEA:41932"/>
        <dbReference type="Rhea" id="RHEA-COMP:9652"/>
        <dbReference type="Rhea" id="RHEA-COMP:9685"/>
        <dbReference type="ChEBI" id="CHEBI:7896"/>
        <dbReference type="ChEBI" id="CHEBI:15377"/>
        <dbReference type="ChEBI" id="CHEBI:15378"/>
        <dbReference type="ChEBI" id="CHEBI:64479"/>
        <dbReference type="ChEBI" id="CHEBI:78483"/>
        <dbReference type="EC" id="3.1.2.14"/>
    </reaction>
    <physiologicalReaction direction="left-to-right" evidence="53">
        <dbReference type="Rhea" id="RHEA:41933"/>
    </physiologicalReaction>
</comment>
<dbReference type="GO" id="GO:0016297">
    <property type="term" value="F:fatty acyl-[ACP] hydrolase activity"/>
    <property type="evidence" value="ECO:0007669"/>
    <property type="project" value="UniProtKB-EC"/>
</dbReference>
<evidence type="ECO:0000259" key="68">
    <source>
        <dbReference type="PROSITE" id="PS52019"/>
    </source>
</evidence>
<dbReference type="PROSITE" id="PS52019">
    <property type="entry name" value="PKS_MFAS_DH"/>
    <property type="match status" value="1"/>
</dbReference>
<dbReference type="InterPro" id="IPR014031">
    <property type="entry name" value="Ketoacyl_synth_C"/>
</dbReference>
<evidence type="ECO:0000256" key="6">
    <source>
        <dbReference type="ARBA" id="ARBA00013191"/>
    </source>
</evidence>
<keyword evidence="22" id="KW-0511">Multifunctional enzyme</keyword>
<keyword evidence="15" id="KW-0521">NADP</keyword>
<evidence type="ECO:0000256" key="4">
    <source>
        <dbReference type="ARBA" id="ARBA00012873"/>
    </source>
</evidence>
<dbReference type="CDD" id="cd00833">
    <property type="entry name" value="PKS"/>
    <property type="match status" value="1"/>
</dbReference>
<evidence type="ECO:0000256" key="10">
    <source>
        <dbReference type="ARBA" id="ARBA00022553"/>
    </source>
</evidence>
<dbReference type="PANTHER" id="PTHR43775:SF7">
    <property type="entry name" value="FATTY ACID SYNTHASE"/>
    <property type="match status" value="1"/>
</dbReference>
<feature type="domain" description="Ketosynthase family 3 (KS3)" evidence="67">
    <location>
        <begin position="36"/>
        <end position="441"/>
    </location>
</feature>
<feature type="region of interest" description="N-terminal hotdog fold" evidence="64">
    <location>
        <begin position="881"/>
        <end position="1009"/>
    </location>
</feature>
<dbReference type="SUPFAM" id="SSF52151">
    <property type="entry name" value="FabD/lysophospholipase-like"/>
    <property type="match status" value="1"/>
</dbReference>
<accession>A0AAV4GV89</accession>
<evidence type="ECO:0000256" key="47">
    <source>
        <dbReference type="ARBA" id="ARBA00048289"/>
    </source>
</evidence>
<evidence type="ECO:0000256" key="53">
    <source>
        <dbReference type="ARBA" id="ARBA00048704"/>
    </source>
</evidence>
<evidence type="ECO:0000256" key="29">
    <source>
        <dbReference type="ARBA" id="ARBA00023399"/>
    </source>
</evidence>
<dbReference type="Gene3D" id="1.10.1200.10">
    <property type="entry name" value="ACP-like"/>
    <property type="match status" value="1"/>
</dbReference>
<evidence type="ECO:0000256" key="17">
    <source>
        <dbReference type="ARBA" id="ARBA00022990"/>
    </source>
</evidence>
<dbReference type="SUPFAM" id="SSF55048">
    <property type="entry name" value="Probable ACP-binding domain of malonyl-CoA ACP transacylase"/>
    <property type="match status" value="1"/>
</dbReference>
<dbReference type="InterPro" id="IPR036736">
    <property type="entry name" value="ACP-like_sf"/>
</dbReference>
<dbReference type="FunFam" id="3.90.180.10:FF:000015">
    <property type="entry name" value="Fatty acid synthase"/>
    <property type="match status" value="1"/>
</dbReference>
<dbReference type="SMART" id="SM00822">
    <property type="entry name" value="PKS_KR"/>
    <property type="match status" value="1"/>
</dbReference>
<dbReference type="Pfam" id="PF21149">
    <property type="entry name" value="FAS_pseudo-KR"/>
    <property type="match status" value="1"/>
</dbReference>
<feature type="compositionally biased region" description="Polar residues" evidence="65">
    <location>
        <begin position="2282"/>
        <end position="2292"/>
    </location>
</feature>
<comment type="catalytic activity">
    <reaction evidence="61">
        <text>butanoyl-[ACP] + malonyl-[ACP] + H(+) = 3-oxohexanoyl-[ACP] + holo-[ACP] + CO2</text>
        <dbReference type="Rhea" id="RHEA:41820"/>
        <dbReference type="Rhea" id="RHEA-COMP:9623"/>
        <dbReference type="Rhea" id="RHEA-COMP:9628"/>
        <dbReference type="Rhea" id="RHEA-COMP:9629"/>
        <dbReference type="Rhea" id="RHEA-COMP:9685"/>
        <dbReference type="ChEBI" id="CHEBI:15378"/>
        <dbReference type="ChEBI" id="CHEBI:16526"/>
        <dbReference type="ChEBI" id="CHEBI:64479"/>
        <dbReference type="ChEBI" id="CHEBI:78449"/>
        <dbReference type="ChEBI" id="CHEBI:78454"/>
        <dbReference type="ChEBI" id="CHEBI:78456"/>
    </reaction>
    <physiologicalReaction direction="left-to-right" evidence="61">
        <dbReference type="Rhea" id="RHEA:41821"/>
    </physiologicalReaction>
</comment>
<evidence type="ECO:0000256" key="7">
    <source>
        <dbReference type="ARBA" id="ARBA00018769"/>
    </source>
</evidence>
<evidence type="ECO:0000256" key="21">
    <source>
        <dbReference type="ARBA" id="ARBA00023160"/>
    </source>
</evidence>
<evidence type="ECO:0000256" key="11">
    <source>
        <dbReference type="ARBA" id="ARBA00022679"/>
    </source>
</evidence>
<evidence type="ECO:0000256" key="45">
    <source>
        <dbReference type="ARBA" id="ARBA00048051"/>
    </source>
</evidence>
<keyword evidence="70" id="KW-1185">Reference proteome</keyword>
<comment type="catalytic activity">
    <reaction evidence="58">
        <text>3-oxododecanoyl-[ACP] + NADPH + H(+) = (3R)-hydroxydodecanoyl-[ACP] + NADP(+)</text>
        <dbReference type="Rhea" id="RHEA:41872"/>
        <dbReference type="Rhea" id="RHEA-COMP:9641"/>
        <dbReference type="Rhea" id="RHEA-COMP:9642"/>
        <dbReference type="ChEBI" id="CHEBI:15378"/>
        <dbReference type="ChEBI" id="CHEBI:57783"/>
        <dbReference type="ChEBI" id="CHEBI:58349"/>
        <dbReference type="ChEBI" id="CHEBI:78469"/>
        <dbReference type="ChEBI" id="CHEBI:78470"/>
    </reaction>
    <physiologicalReaction direction="left-to-right" evidence="58">
        <dbReference type="Rhea" id="RHEA:41873"/>
    </physiologicalReaction>
</comment>
<dbReference type="GO" id="GO:0031177">
    <property type="term" value="F:phosphopantetheine binding"/>
    <property type="evidence" value="ECO:0007669"/>
    <property type="project" value="InterPro"/>
</dbReference>
<dbReference type="InterPro" id="IPR057326">
    <property type="entry name" value="KR_dom"/>
</dbReference>
<dbReference type="InterPro" id="IPR011032">
    <property type="entry name" value="GroES-like_sf"/>
</dbReference>
<evidence type="ECO:0000256" key="60">
    <source>
        <dbReference type="ARBA" id="ARBA00049422"/>
    </source>
</evidence>
<evidence type="ECO:0000256" key="34">
    <source>
        <dbReference type="ARBA" id="ARBA00047300"/>
    </source>
</evidence>
<organism evidence="69 70">
    <name type="scientific">Elysia marginata</name>
    <dbReference type="NCBI Taxonomy" id="1093978"/>
    <lineage>
        <taxon>Eukaryota</taxon>
        <taxon>Metazoa</taxon>
        <taxon>Spiralia</taxon>
        <taxon>Lophotrochozoa</taxon>
        <taxon>Mollusca</taxon>
        <taxon>Gastropoda</taxon>
        <taxon>Heterobranchia</taxon>
        <taxon>Euthyneura</taxon>
        <taxon>Panpulmonata</taxon>
        <taxon>Sacoglossa</taxon>
        <taxon>Placobranchoidea</taxon>
        <taxon>Plakobranchidae</taxon>
        <taxon>Elysia</taxon>
    </lineage>
</organism>
<dbReference type="InterPro" id="IPR016035">
    <property type="entry name" value="Acyl_Trfase/lysoPLipase"/>
</dbReference>
<evidence type="ECO:0000256" key="25">
    <source>
        <dbReference type="ARBA" id="ARBA00023373"/>
    </source>
</evidence>
<dbReference type="Gene3D" id="3.40.50.150">
    <property type="entry name" value="Vaccinia Virus protein VP39"/>
    <property type="match status" value="1"/>
</dbReference>
<dbReference type="EC" id="2.3.1.85" evidence="4"/>
<dbReference type="Pfam" id="PF00698">
    <property type="entry name" value="Acyl_transf_1"/>
    <property type="match status" value="1"/>
</dbReference>
<dbReference type="InterPro" id="IPR001227">
    <property type="entry name" value="Ac_transferase_dom_sf"/>
</dbReference>
<evidence type="ECO:0000259" key="67">
    <source>
        <dbReference type="PROSITE" id="PS52004"/>
    </source>
</evidence>
<reference evidence="69 70" key="1">
    <citation type="journal article" date="2021" name="Elife">
        <title>Chloroplast acquisition without the gene transfer in kleptoplastic sea slugs, Plakobranchus ocellatus.</title>
        <authorList>
            <person name="Maeda T."/>
            <person name="Takahashi S."/>
            <person name="Yoshida T."/>
            <person name="Shimamura S."/>
            <person name="Takaki Y."/>
            <person name="Nagai Y."/>
            <person name="Toyoda A."/>
            <person name="Suzuki Y."/>
            <person name="Arimoto A."/>
            <person name="Ishii H."/>
            <person name="Satoh N."/>
            <person name="Nishiyama T."/>
            <person name="Hasebe M."/>
            <person name="Maruyama T."/>
            <person name="Minagawa J."/>
            <person name="Obokata J."/>
            <person name="Shigenobu S."/>
        </authorList>
    </citation>
    <scope>NUCLEOTIDE SEQUENCE [LARGE SCALE GENOMIC DNA]</scope>
</reference>
<comment type="catalytic activity">
    <reaction evidence="40">
        <text>dodecanoyl-[ACP] + malonyl-[ACP] + H(+) = 3-oxotetradecanoyl-[ACP] + holo-[ACP] + CO2</text>
        <dbReference type="Rhea" id="RHEA:41884"/>
        <dbReference type="Rhea" id="RHEA-COMP:9623"/>
        <dbReference type="Rhea" id="RHEA-COMP:9644"/>
        <dbReference type="Rhea" id="RHEA-COMP:9645"/>
        <dbReference type="Rhea" id="RHEA-COMP:9685"/>
        <dbReference type="ChEBI" id="CHEBI:15378"/>
        <dbReference type="ChEBI" id="CHEBI:16526"/>
        <dbReference type="ChEBI" id="CHEBI:64479"/>
        <dbReference type="ChEBI" id="CHEBI:65264"/>
        <dbReference type="ChEBI" id="CHEBI:78449"/>
        <dbReference type="ChEBI" id="CHEBI:78473"/>
    </reaction>
    <physiologicalReaction direction="left-to-right" evidence="40">
        <dbReference type="Rhea" id="RHEA:41885"/>
    </physiologicalReaction>
</comment>
<dbReference type="InterPro" id="IPR049552">
    <property type="entry name" value="PKS_DH_N"/>
</dbReference>
<keyword evidence="13" id="KW-0378">Hydrolase</keyword>
<comment type="pathway">
    <text evidence="1">Lipid metabolism.</text>
</comment>